<dbReference type="AlphaFoldDB" id="A0A2P2MYP2"/>
<dbReference type="EMBL" id="GGEC01054854">
    <property type="protein sequence ID" value="MBX35338.1"/>
    <property type="molecule type" value="Transcribed_RNA"/>
</dbReference>
<accession>A0A2P2MYP2</accession>
<sequence>MMLLKKNLYAFYQTTPGDSASCIKWTQVIKLKSQDIFKSIQ</sequence>
<reference evidence="1" key="1">
    <citation type="submission" date="2018-02" db="EMBL/GenBank/DDBJ databases">
        <title>Rhizophora mucronata_Transcriptome.</title>
        <authorList>
            <person name="Meera S.P."/>
            <person name="Sreeshan A."/>
            <person name="Augustine A."/>
        </authorList>
    </citation>
    <scope>NUCLEOTIDE SEQUENCE</scope>
    <source>
        <tissue evidence="1">Leaf</tissue>
    </source>
</reference>
<proteinExistence type="predicted"/>
<evidence type="ECO:0000313" key="1">
    <source>
        <dbReference type="EMBL" id="MBX35338.1"/>
    </source>
</evidence>
<name>A0A2P2MYP2_RHIMU</name>
<organism evidence="1">
    <name type="scientific">Rhizophora mucronata</name>
    <name type="common">Asiatic mangrove</name>
    <dbReference type="NCBI Taxonomy" id="61149"/>
    <lineage>
        <taxon>Eukaryota</taxon>
        <taxon>Viridiplantae</taxon>
        <taxon>Streptophyta</taxon>
        <taxon>Embryophyta</taxon>
        <taxon>Tracheophyta</taxon>
        <taxon>Spermatophyta</taxon>
        <taxon>Magnoliopsida</taxon>
        <taxon>eudicotyledons</taxon>
        <taxon>Gunneridae</taxon>
        <taxon>Pentapetalae</taxon>
        <taxon>rosids</taxon>
        <taxon>fabids</taxon>
        <taxon>Malpighiales</taxon>
        <taxon>Rhizophoraceae</taxon>
        <taxon>Rhizophora</taxon>
    </lineage>
</organism>
<protein>
    <submittedName>
        <fullName evidence="1">Uncharacterized protein</fullName>
    </submittedName>
</protein>